<organism evidence="2 3">
    <name type="scientific">Chitinophaga jiangningensis</name>
    <dbReference type="NCBI Taxonomy" id="1419482"/>
    <lineage>
        <taxon>Bacteria</taxon>
        <taxon>Pseudomonadati</taxon>
        <taxon>Bacteroidota</taxon>
        <taxon>Chitinophagia</taxon>
        <taxon>Chitinophagales</taxon>
        <taxon>Chitinophagaceae</taxon>
        <taxon>Chitinophaga</taxon>
    </lineage>
</organism>
<dbReference type="Proteomes" id="UP000184420">
    <property type="component" value="Unassembled WGS sequence"/>
</dbReference>
<protein>
    <recommendedName>
        <fullName evidence="4">DUF4382 domain-containing protein</fullName>
    </recommendedName>
</protein>
<name>A0A1M7H539_9BACT</name>
<feature type="chain" id="PRO_5013087964" description="DUF4382 domain-containing protein" evidence="1">
    <location>
        <begin position="22"/>
        <end position="249"/>
    </location>
</feature>
<dbReference type="OrthoDB" id="662322at2"/>
<dbReference type="AlphaFoldDB" id="A0A1M7H539"/>
<proteinExistence type="predicted"/>
<evidence type="ECO:0000313" key="2">
    <source>
        <dbReference type="EMBL" id="SHM23695.1"/>
    </source>
</evidence>
<feature type="signal peptide" evidence="1">
    <location>
        <begin position="1"/>
        <end position="21"/>
    </location>
</feature>
<reference evidence="2 3" key="1">
    <citation type="submission" date="2016-11" db="EMBL/GenBank/DDBJ databases">
        <authorList>
            <person name="Jaros S."/>
            <person name="Januszkiewicz K."/>
            <person name="Wedrychowicz H."/>
        </authorList>
    </citation>
    <scope>NUCLEOTIDE SEQUENCE [LARGE SCALE GENOMIC DNA]</scope>
    <source>
        <strain evidence="2 3">DSM 27406</strain>
    </source>
</reference>
<keyword evidence="3" id="KW-1185">Reference proteome</keyword>
<evidence type="ECO:0000256" key="1">
    <source>
        <dbReference type="SAM" id="SignalP"/>
    </source>
</evidence>
<evidence type="ECO:0000313" key="3">
    <source>
        <dbReference type="Proteomes" id="UP000184420"/>
    </source>
</evidence>
<dbReference type="PROSITE" id="PS51257">
    <property type="entry name" value="PROKAR_LIPOPROTEIN"/>
    <property type="match status" value="1"/>
</dbReference>
<dbReference type="EMBL" id="FRBL01000007">
    <property type="protein sequence ID" value="SHM23695.1"/>
    <property type="molecule type" value="Genomic_DNA"/>
</dbReference>
<keyword evidence="1" id="KW-0732">Signal</keyword>
<gene>
    <name evidence="2" type="ORF">SAMN05444266_10788</name>
</gene>
<evidence type="ECO:0008006" key="4">
    <source>
        <dbReference type="Google" id="ProtNLM"/>
    </source>
</evidence>
<dbReference type="RefSeq" id="WP_073084018.1">
    <property type="nucleotide sequence ID" value="NZ_FRBL01000007.1"/>
</dbReference>
<accession>A0A1M7H539</accession>
<sequence length="249" mass="26770">MKTRILQMCATAGMAALMFVACNTEMTEPSQPPIDDKNAASVNYELEQIGTSTSLSADATGRLSTITGDASMARTGGFDITWDTAVAKLKQITFEAKRGKDEVEFKLKTDRYVDLLAIPSQLGTIKLPLGTYQQVKVSALVEGDKKDPAVVLKGRLTWDGKDIPMDIQLSGSISLKAQGKDVVVTDSSIVWKGKLQLSMDLLISKLQVGDFTGSFANGKITINVDVNTSVHDKIKGAAEGSMSVEHTHD</sequence>